<evidence type="ECO:0000313" key="3">
    <source>
        <dbReference type="EMBL" id="GEC26240.1"/>
    </source>
</evidence>
<proteinExistence type="predicted"/>
<reference evidence="3 4" key="1">
    <citation type="submission" date="2019-06" db="EMBL/GenBank/DDBJ databases">
        <title>Whole genome shotgun sequence of Pseudonocardia saturnea NBRC 14499.</title>
        <authorList>
            <person name="Hosoyama A."/>
            <person name="Uohara A."/>
            <person name="Ohji S."/>
            <person name="Ichikawa N."/>
        </authorList>
    </citation>
    <scope>NUCLEOTIDE SEQUENCE [LARGE SCALE GENOMIC DNA]</scope>
    <source>
        <strain evidence="3 4">NBRC 14499</strain>
    </source>
</reference>
<evidence type="ECO:0000313" key="4">
    <source>
        <dbReference type="Proteomes" id="UP000320693"/>
    </source>
</evidence>
<feature type="coiled-coil region" evidence="1">
    <location>
        <begin position="66"/>
        <end position="93"/>
    </location>
</feature>
<evidence type="ECO:0000256" key="2">
    <source>
        <dbReference type="SAM" id="MobiDB-lite"/>
    </source>
</evidence>
<feature type="region of interest" description="Disordered" evidence="2">
    <location>
        <begin position="21"/>
        <end position="50"/>
    </location>
</feature>
<accession>A0ABQ0S002</accession>
<dbReference type="EMBL" id="BJNH01000034">
    <property type="protein sequence ID" value="GEC26240.1"/>
    <property type="molecule type" value="Genomic_DNA"/>
</dbReference>
<dbReference type="Proteomes" id="UP000320693">
    <property type="component" value="Unassembled WGS sequence"/>
</dbReference>
<comment type="caution">
    <text evidence="3">The sequence shown here is derived from an EMBL/GenBank/DDBJ whole genome shotgun (WGS) entry which is preliminary data.</text>
</comment>
<keyword evidence="4" id="KW-1185">Reference proteome</keyword>
<organism evidence="3 4">
    <name type="scientific">Pseudonocardia saturnea</name>
    <dbReference type="NCBI Taxonomy" id="33909"/>
    <lineage>
        <taxon>Bacteria</taxon>
        <taxon>Bacillati</taxon>
        <taxon>Actinomycetota</taxon>
        <taxon>Actinomycetes</taxon>
        <taxon>Pseudonocardiales</taxon>
        <taxon>Pseudonocardiaceae</taxon>
        <taxon>Pseudonocardia</taxon>
    </lineage>
</organism>
<gene>
    <name evidence="3" type="ORF">PSA01_32690</name>
</gene>
<protein>
    <submittedName>
        <fullName evidence="3">Uncharacterized protein</fullName>
    </submittedName>
</protein>
<keyword evidence="1" id="KW-0175">Coiled coil</keyword>
<name>A0ABQ0S002_9PSEU</name>
<evidence type="ECO:0000256" key="1">
    <source>
        <dbReference type="SAM" id="Coils"/>
    </source>
</evidence>
<sequence length="122" mass="13282">MTISGKNSARTAMRRATVFDPLRPHRGRAAHVPNMPGRPNEADRPLPGPDRCHAPAVTTGSARARLDAAVRERDRARTELDAADAVLRNAIREAAATGVSQVELAELTGFHRNTVRRIVTED</sequence>